<dbReference type="SFLD" id="SFLDF00562">
    <property type="entry name" value="HemN-like__clustered_with_heat"/>
    <property type="match status" value="1"/>
</dbReference>
<dbReference type="InterPro" id="IPR058240">
    <property type="entry name" value="rSAM_sf"/>
</dbReference>
<sequence length="383" mass="41629">MDATAALYIHIPFCVRKCRYCAFTSWDDAPLGTDEYAALLLREMGLRAGVLAHPLGAATLYLGGGTPSLLEPRLVGSIIDGAERLFRLHPAAEVTLEANPGTVTAASLAGYRAAGVNRLSLGVQSLDDGMLERLGRLHTARQAREAFALARRAGFDNIGIDLIHGLPGQDLSHWREQLRAAVELRPDHISAYGLTVEEGTPLARLEEEGVLALPDEEDAAAMFEETAEILAPAGYEQYEIANFALPGRRSRHNQVYWQRGNYLGFGAGAHSFLREPFPGLRWRSPDDLGAYGSSLAAGTVPEIDRTPLAVGDARAEWLFLGLRMLDGVEEERFREEFGVPLAEIHGPALEGLLAAGLLVREGGRLRLSRRGVILSNRVFGAFL</sequence>
<dbReference type="GO" id="GO:0046872">
    <property type="term" value="F:metal ion binding"/>
    <property type="evidence" value="ECO:0007669"/>
    <property type="project" value="UniProtKB-UniRule"/>
</dbReference>
<dbReference type="PANTHER" id="PTHR13932:SF5">
    <property type="entry name" value="RADICAL S-ADENOSYL METHIONINE DOMAIN-CONTAINING PROTEIN 1, MITOCHONDRIAL"/>
    <property type="match status" value="1"/>
</dbReference>
<feature type="domain" description="Radical SAM core" evidence="11">
    <location>
        <begin position="1"/>
        <end position="236"/>
    </location>
</feature>
<gene>
    <name evidence="12" type="primary">hemW</name>
    <name evidence="12" type="ORF">ENQ87_11060</name>
</gene>
<evidence type="ECO:0000256" key="10">
    <source>
        <dbReference type="RuleBase" id="RU364116"/>
    </source>
</evidence>
<dbReference type="GO" id="GO:0051539">
    <property type="term" value="F:4 iron, 4 sulfur cluster binding"/>
    <property type="evidence" value="ECO:0007669"/>
    <property type="project" value="UniProtKB-UniRule"/>
</dbReference>
<dbReference type="SFLD" id="SFLDF00288">
    <property type="entry name" value="HemN-like__clustered_with_nucl"/>
    <property type="match status" value="1"/>
</dbReference>
<dbReference type="GO" id="GO:0005737">
    <property type="term" value="C:cytoplasm"/>
    <property type="evidence" value="ECO:0007669"/>
    <property type="project" value="UniProtKB-SubCell"/>
</dbReference>
<dbReference type="InterPro" id="IPR010723">
    <property type="entry name" value="HemN_C"/>
</dbReference>
<evidence type="ECO:0000256" key="2">
    <source>
        <dbReference type="ARBA" id="ARBA00006100"/>
    </source>
</evidence>
<dbReference type="InterPro" id="IPR007197">
    <property type="entry name" value="rSAM"/>
</dbReference>
<comment type="function">
    <text evidence="10">Probably acts as a heme chaperone, transferring heme to an unknown acceptor. Binds one molecule of heme per monomer, possibly covalently. Binds 1 [4Fe-4S] cluster. The cluster is coordinated with 3 cysteines and an exchangeable S-adenosyl-L-methionine.</text>
</comment>
<dbReference type="SFLD" id="SFLDG01065">
    <property type="entry name" value="anaerobic_coproporphyrinogen-I"/>
    <property type="match status" value="1"/>
</dbReference>
<dbReference type="Pfam" id="PF06969">
    <property type="entry name" value="HemN_C"/>
    <property type="match status" value="1"/>
</dbReference>
<evidence type="ECO:0000256" key="6">
    <source>
        <dbReference type="ARBA" id="ARBA00022723"/>
    </source>
</evidence>
<dbReference type="InterPro" id="IPR004559">
    <property type="entry name" value="HemW-like"/>
</dbReference>
<evidence type="ECO:0000256" key="5">
    <source>
        <dbReference type="ARBA" id="ARBA00022691"/>
    </source>
</evidence>
<comment type="caution">
    <text evidence="12">The sequence shown here is derived from an EMBL/GenBank/DDBJ whole genome shotgun (WGS) entry which is preliminary data.</text>
</comment>
<dbReference type="InterPro" id="IPR013785">
    <property type="entry name" value="Aldolase_TIM"/>
</dbReference>
<comment type="subcellular location">
    <subcellularLocation>
        <location evidence="10">Cytoplasm</location>
    </subcellularLocation>
</comment>
<dbReference type="SMART" id="SM00729">
    <property type="entry name" value="Elp3"/>
    <property type="match status" value="1"/>
</dbReference>
<proteinExistence type="inferred from homology"/>
<reference evidence="12" key="1">
    <citation type="journal article" date="2020" name="mSystems">
        <title>Genome- and Community-Level Interaction Insights into Carbon Utilization and Element Cycling Functions of Hydrothermarchaeota in Hydrothermal Sediment.</title>
        <authorList>
            <person name="Zhou Z."/>
            <person name="Liu Y."/>
            <person name="Xu W."/>
            <person name="Pan J."/>
            <person name="Luo Z.H."/>
            <person name="Li M."/>
        </authorList>
    </citation>
    <scope>NUCLEOTIDE SEQUENCE [LARGE SCALE GENOMIC DNA]</scope>
    <source>
        <strain evidence="12">SpSt-349</strain>
    </source>
</reference>
<evidence type="ECO:0000259" key="11">
    <source>
        <dbReference type="PROSITE" id="PS51918"/>
    </source>
</evidence>
<keyword evidence="8 10" id="KW-0411">Iron-sulfur</keyword>
<evidence type="ECO:0000256" key="4">
    <source>
        <dbReference type="ARBA" id="ARBA00022617"/>
    </source>
</evidence>
<dbReference type="NCBIfam" id="TIGR00539">
    <property type="entry name" value="hemN_rel"/>
    <property type="match status" value="1"/>
</dbReference>
<keyword evidence="10" id="KW-0963">Cytoplasm</keyword>
<keyword evidence="5 10" id="KW-0949">S-adenosyl-L-methionine</keyword>
<keyword evidence="10" id="KW-0004">4Fe-4S</keyword>
<dbReference type="PANTHER" id="PTHR13932">
    <property type="entry name" value="COPROPORPHYRINIGEN III OXIDASE"/>
    <property type="match status" value="1"/>
</dbReference>
<name>A0A831U5P9_GEOME</name>
<keyword evidence="9 10" id="KW-0143">Chaperone</keyword>
<dbReference type="GO" id="GO:0006779">
    <property type="term" value="P:porphyrin-containing compound biosynthetic process"/>
    <property type="evidence" value="ECO:0007669"/>
    <property type="project" value="InterPro"/>
</dbReference>
<evidence type="ECO:0000256" key="3">
    <source>
        <dbReference type="ARBA" id="ARBA00017228"/>
    </source>
</evidence>
<dbReference type="EMBL" id="DSOV01000047">
    <property type="protein sequence ID" value="HEN42888.1"/>
    <property type="molecule type" value="Genomic_DNA"/>
</dbReference>
<evidence type="ECO:0000256" key="9">
    <source>
        <dbReference type="ARBA" id="ARBA00023186"/>
    </source>
</evidence>
<dbReference type="GO" id="GO:0004109">
    <property type="term" value="F:coproporphyrinogen oxidase activity"/>
    <property type="evidence" value="ECO:0007669"/>
    <property type="project" value="InterPro"/>
</dbReference>
<dbReference type="SFLD" id="SFLDS00029">
    <property type="entry name" value="Radical_SAM"/>
    <property type="match status" value="1"/>
</dbReference>
<evidence type="ECO:0000256" key="7">
    <source>
        <dbReference type="ARBA" id="ARBA00023004"/>
    </source>
</evidence>
<dbReference type="InterPro" id="IPR034505">
    <property type="entry name" value="Coproporphyrinogen-III_oxidase"/>
</dbReference>
<keyword evidence="6 10" id="KW-0479">Metal-binding</keyword>
<dbReference type="Gene3D" id="3.20.20.70">
    <property type="entry name" value="Aldolase class I"/>
    <property type="match status" value="1"/>
</dbReference>
<protein>
    <recommendedName>
        <fullName evidence="3 10">Heme chaperone HemW</fullName>
    </recommendedName>
</protein>
<dbReference type="AlphaFoldDB" id="A0A831U5P9"/>
<evidence type="ECO:0000313" key="12">
    <source>
        <dbReference type="EMBL" id="HEN42888.1"/>
    </source>
</evidence>
<dbReference type="InterPro" id="IPR006638">
    <property type="entry name" value="Elp3/MiaA/NifB-like_rSAM"/>
</dbReference>
<organism evidence="12">
    <name type="scientific">Geobacter metallireducens</name>
    <dbReference type="NCBI Taxonomy" id="28232"/>
    <lineage>
        <taxon>Bacteria</taxon>
        <taxon>Pseudomonadati</taxon>
        <taxon>Thermodesulfobacteriota</taxon>
        <taxon>Desulfuromonadia</taxon>
        <taxon>Geobacterales</taxon>
        <taxon>Geobacteraceae</taxon>
        <taxon>Geobacter</taxon>
    </lineage>
</organism>
<comment type="cofactor">
    <cofactor evidence="1">
        <name>[4Fe-4S] cluster</name>
        <dbReference type="ChEBI" id="CHEBI:49883"/>
    </cofactor>
</comment>
<keyword evidence="7 10" id="KW-0408">Iron</keyword>
<comment type="similarity">
    <text evidence="2">Belongs to the anaerobic coproporphyrinogen-III oxidase family. HemW subfamily.</text>
</comment>
<keyword evidence="4 10" id="KW-0349">Heme</keyword>
<dbReference type="SUPFAM" id="SSF102114">
    <property type="entry name" value="Radical SAM enzymes"/>
    <property type="match status" value="1"/>
</dbReference>
<evidence type="ECO:0000256" key="8">
    <source>
        <dbReference type="ARBA" id="ARBA00023014"/>
    </source>
</evidence>
<dbReference type="Pfam" id="PF04055">
    <property type="entry name" value="Radical_SAM"/>
    <property type="match status" value="1"/>
</dbReference>
<dbReference type="PROSITE" id="PS51918">
    <property type="entry name" value="RADICAL_SAM"/>
    <property type="match status" value="1"/>
</dbReference>
<evidence type="ECO:0000256" key="1">
    <source>
        <dbReference type="ARBA" id="ARBA00001966"/>
    </source>
</evidence>
<accession>A0A831U5P9</accession>